<evidence type="ECO:0000256" key="4">
    <source>
        <dbReference type="ARBA" id="ARBA00022692"/>
    </source>
</evidence>
<comment type="caution">
    <text evidence="9">The sequence shown here is derived from an EMBL/GenBank/DDBJ whole genome shotgun (WGS) entry which is preliminary data.</text>
</comment>
<keyword evidence="3" id="KW-1003">Cell membrane</keyword>
<dbReference type="Proteomes" id="UP000623681">
    <property type="component" value="Unassembled WGS sequence"/>
</dbReference>
<dbReference type="GO" id="GO:0005886">
    <property type="term" value="C:plasma membrane"/>
    <property type="evidence" value="ECO:0007669"/>
    <property type="project" value="UniProtKB-SubCell"/>
</dbReference>
<dbReference type="PANTHER" id="PTHR43744">
    <property type="entry name" value="ABC TRANSPORTER PERMEASE PROTEIN MG189-RELATED-RELATED"/>
    <property type="match status" value="1"/>
</dbReference>
<organism evidence="9 10">
    <name type="scientific">Clostridium paridis</name>
    <dbReference type="NCBI Taxonomy" id="2803863"/>
    <lineage>
        <taxon>Bacteria</taxon>
        <taxon>Bacillati</taxon>
        <taxon>Bacillota</taxon>
        <taxon>Clostridia</taxon>
        <taxon>Eubacteriales</taxon>
        <taxon>Clostridiaceae</taxon>
        <taxon>Clostridium</taxon>
    </lineage>
</organism>
<proteinExistence type="inferred from homology"/>
<evidence type="ECO:0000256" key="2">
    <source>
        <dbReference type="ARBA" id="ARBA00022448"/>
    </source>
</evidence>
<keyword evidence="6 7" id="KW-0472">Membrane</keyword>
<accession>A0A937FJ44</accession>
<evidence type="ECO:0000313" key="9">
    <source>
        <dbReference type="EMBL" id="MBL4933153.1"/>
    </source>
</evidence>
<evidence type="ECO:0000256" key="1">
    <source>
        <dbReference type="ARBA" id="ARBA00004651"/>
    </source>
</evidence>
<dbReference type="EMBL" id="JAESWA010000023">
    <property type="protein sequence ID" value="MBL4933153.1"/>
    <property type="molecule type" value="Genomic_DNA"/>
</dbReference>
<evidence type="ECO:0000256" key="6">
    <source>
        <dbReference type="ARBA" id="ARBA00023136"/>
    </source>
</evidence>
<feature type="transmembrane region" description="Helical" evidence="7">
    <location>
        <begin position="128"/>
        <end position="148"/>
    </location>
</feature>
<feature type="transmembrane region" description="Helical" evidence="7">
    <location>
        <begin position="58"/>
        <end position="82"/>
    </location>
</feature>
<evidence type="ECO:0000256" key="3">
    <source>
        <dbReference type="ARBA" id="ARBA00022475"/>
    </source>
</evidence>
<reference evidence="9" key="1">
    <citation type="submission" date="2021-01" db="EMBL/GenBank/DDBJ databases">
        <title>Genome public.</title>
        <authorList>
            <person name="Liu C."/>
            <person name="Sun Q."/>
        </authorList>
    </citation>
    <scope>NUCLEOTIDE SEQUENCE</scope>
    <source>
        <strain evidence="9">YIM B02565</strain>
    </source>
</reference>
<dbReference type="Pfam" id="PF00528">
    <property type="entry name" value="BPD_transp_1"/>
    <property type="match status" value="1"/>
</dbReference>
<feature type="transmembrane region" description="Helical" evidence="7">
    <location>
        <begin position="229"/>
        <end position="247"/>
    </location>
</feature>
<evidence type="ECO:0000259" key="8">
    <source>
        <dbReference type="PROSITE" id="PS50928"/>
    </source>
</evidence>
<evidence type="ECO:0000313" key="10">
    <source>
        <dbReference type="Proteomes" id="UP000623681"/>
    </source>
</evidence>
<dbReference type="AlphaFoldDB" id="A0A937FJ44"/>
<keyword evidence="2 7" id="KW-0813">Transport</keyword>
<evidence type="ECO:0000256" key="5">
    <source>
        <dbReference type="ARBA" id="ARBA00022989"/>
    </source>
</evidence>
<dbReference type="PROSITE" id="PS50928">
    <property type="entry name" value="ABC_TM1"/>
    <property type="match status" value="1"/>
</dbReference>
<dbReference type="SUPFAM" id="SSF161098">
    <property type="entry name" value="MetI-like"/>
    <property type="match status" value="1"/>
</dbReference>
<sequence>MFIICLIIVILSAAPPIWLFLQSFKDIQEFTLTTSILPKSFDFSKFTQTWKELKFYKYYINSFISIGGSIICAIVFNGLLAYAISILKPKGSKIIYTLVVSSLMIPATTSIVPLFVNITKIHLNGSFIPLWLSAGASAFYVVLFKEFFDALPKSVIEAARIDGCSDLGIFFRIIMPLSKPITTVIAMYALNAAWSDFLLPSLLLNNTGLETVMVRLFQFKDATGSQVDVLRAIVFAIIPPVILFTIFQKRIIEASNFSGTKG</sequence>
<comment type="similarity">
    <text evidence="7">Belongs to the binding-protein-dependent transport system permease family.</text>
</comment>
<evidence type="ECO:0000256" key="7">
    <source>
        <dbReference type="RuleBase" id="RU363032"/>
    </source>
</evidence>
<dbReference type="Gene3D" id="1.10.3720.10">
    <property type="entry name" value="MetI-like"/>
    <property type="match status" value="1"/>
</dbReference>
<dbReference type="PANTHER" id="PTHR43744:SF6">
    <property type="entry name" value="ABC TRANSPORTER PERMEASE PROTEIN YESQ-RELATED"/>
    <property type="match status" value="1"/>
</dbReference>
<dbReference type="GO" id="GO:0055085">
    <property type="term" value="P:transmembrane transport"/>
    <property type="evidence" value="ECO:0007669"/>
    <property type="project" value="InterPro"/>
</dbReference>
<dbReference type="InterPro" id="IPR000515">
    <property type="entry name" value="MetI-like"/>
</dbReference>
<protein>
    <submittedName>
        <fullName evidence="9">Carbohydrate ABC transporter permease</fullName>
    </submittedName>
</protein>
<keyword evidence="10" id="KW-1185">Reference proteome</keyword>
<dbReference type="CDD" id="cd06261">
    <property type="entry name" value="TM_PBP2"/>
    <property type="match status" value="1"/>
</dbReference>
<name>A0A937FJ44_9CLOT</name>
<comment type="subcellular location">
    <subcellularLocation>
        <location evidence="1 7">Cell membrane</location>
        <topology evidence="1 7">Multi-pass membrane protein</topology>
    </subcellularLocation>
</comment>
<keyword evidence="5 7" id="KW-1133">Transmembrane helix</keyword>
<keyword evidence="4 7" id="KW-0812">Transmembrane</keyword>
<gene>
    <name evidence="9" type="ORF">JK634_15165</name>
</gene>
<feature type="domain" description="ABC transmembrane type-1" evidence="8">
    <location>
        <begin position="59"/>
        <end position="248"/>
    </location>
</feature>
<feature type="transmembrane region" description="Helical" evidence="7">
    <location>
        <begin position="169"/>
        <end position="190"/>
    </location>
</feature>
<dbReference type="InterPro" id="IPR035906">
    <property type="entry name" value="MetI-like_sf"/>
</dbReference>
<feature type="transmembrane region" description="Helical" evidence="7">
    <location>
        <begin position="94"/>
        <end position="116"/>
    </location>
</feature>